<keyword evidence="5" id="KW-0418">Kinase</keyword>
<name>A0A024GMH2_9STRA</name>
<dbReference type="PROSITE" id="PS00108">
    <property type="entry name" value="PROTEIN_KINASE_ST"/>
    <property type="match status" value="1"/>
</dbReference>
<sequence>MVSSDEIPLPVGRSVAQMKKVRDKVSVYKCSESKRRSSIQMNKENPHVEIEVVRTSEPNFQAKNEIEEEVKQHKPKRTLAESERNVQQRVEKKSNGASSRVPERIVEHISCHGGTDTERIYIRGRFLGKGGFARCYELKCQDTNAIHAGKVVNKTTLLKAKAKQKFASEIKIHRSLKHNHIVQFKHYFEDDQNAYILLELCRNQSLSELLRRRKRISEPEVRYYVRQLVQGLEYLHTKLIIHRDLKLGNLFITENMQLKIGDFGLATRLDDVEDRKRTMCGTPNYIAPEILNGQRGDGHSFEVDIWSMGVVIYTLLIGKPPFETSDVKDTYCRIRSNQYSFPSDVPISCEAKSLITSILKTDPQTRPPLEEIMAHPFFHHDLIPDSLPRTALLITPTNCKLSNTVSKPCDDASSRQSNTISSSGSSTRSSGKTKSIPQRPSERRSQHKPPRYALRNRDVNSKAENQMNKGNSQCDVAGTERHDSSSSPKPPPSPSKDICMNNDRKELQSQPEKEPPVKCNRHESDDEMTELAEDGQYSEDVYTESTPATVLQRAFETLERLFNMYQRLEEAAKSDALDTSAILMEAQMLRELEMKKLPRSDKKLAMAPLWITQWVDYTTKYGLGYILSNGSAGVYFNDSTRIITSTDARFFDYFERNNSKESEATRIRCLLSEYDAALAKKAMLLTHFQGYLLDCRADDSEVIQLESELVRHQVSLFPSKRICGASASSTNHSKTPSSKEPYLPIIQKWFKAKHAILFVLSNHTFQVNFYECSKLIFSQNGRIVSYLDKKGRLENYELASVLTLAEEQPDLIKRLRYVKDMMEQLVAPK</sequence>
<dbReference type="PANTHER" id="PTHR24345:SF0">
    <property type="entry name" value="CELL CYCLE SERINE_THREONINE-PROTEIN KINASE CDC5_MSD2"/>
    <property type="match status" value="1"/>
</dbReference>
<feature type="compositionally biased region" description="Polar residues" evidence="7">
    <location>
        <begin position="462"/>
        <end position="474"/>
    </location>
</feature>
<feature type="domain" description="POLO box" evidence="9">
    <location>
        <begin position="610"/>
        <end position="694"/>
    </location>
</feature>
<keyword evidence="6" id="KW-0067">ATP-binding</keyword>
<dbReference type="GO" id="GO:0004674">
    <property type="term" value="F:protein serine/threonine kinase activity"/>
    <property type="evidence" value="ECO:0007669"/>
    <property type="project" value="UniProtKB-KW"/>
</dbReference>
<feature type="domain" description="Protein kinase" evidence="8">
    <location>
        <begin position="121"/>
        <end position="378"/>
    </location>
</feature>
<dbReference type="GO" id="GO:0005634">
    <property type="term" value="C:nucleus"/>
    <property type="evidence" value="ECO:0007669"/>
    <property type="project" value="TreeGrafter"/>
</dbReference>
<evidence type="ECO:0008006" key="12">
    <source>
        <dbReference type="Google" id="ProtNLM"/>
    </source>
</evidence>
<feature type="compositionally biased region" description="Low complexity" evidence="7">
    <location>
        <begin position="414"/>
        <end position="436"/>
    </location>
</feature>
<feature type="domain" description="POLO box" evidence="9">
    <location>
        <begin position="745"/>
        <end position="827"/>
    </location>
</feature>
<dbReference type="Pfam" id="PF00069">
    <property type="entry name" value="Pkinase"/>
    <property type="match status" value="1"/>
</dbReference>
<feature type="compositionally biased region" description="Basic and acidic residues" evidence="7">
    <location>
        <begin position="78"/>
        <end position="94"/>
    </location>
</feature>
<dbReference type="CDD" id="cd13118">
    <property type="entry name" value="POLO_box_1"/>
    <property type="match status" value="1"/>
</dbReference>
<evidence type="ECO:0000256" key="3">
    <source>
        <dbReference type="ARBA" id="ARBA00022737"/>
    </source>
</evidence>
<keyword evidence="4" id="KW-0547">Nucleotide-binding</keyword>
<accession>A0A024GMH2</accession>
<dbReference type="Proteomes" id="UP000053237">
    <property type="component" value="Unassembled WGS sequence"/>
</dbReference>
<dbReference type="InterPro" id="IPR036947">
    <property type="entry name" value="POLO_box_dom_sf"/>
</dbReference>
<reference evidence="10 11" key="1">
    <citation type="submission" date="2012-05" db="EMBL/GenBank/DDBJ databases">
        <title>Recombination and specialization in a pathogen metapopulation.</title>
        <authorList>
            <person name="Gardiner A."/>
            <person name="Kemen E."/>
            <person name="Schultz-Larsen T."/>
            <person name="MacLean D."/>
            <person name="Van Oosterhout C."/>
            <person name="Jones J.D.G."/>
        </authorList>
    </citation>
    <scope>NUCLEOTIDE SEQUENCE [LARGE SCALE GENOMIC DNA]</scope>
    <source>
        <strain evidence="10 11">Ac Nc2</strain>
    </source>
</reference>
<evidence type="ECO:0000259" key="8">
    <source>
        <dbReference type="PROSITE" id="PS50011"/>
    </source>
</evidence>
<keyword evidence="3" id="KW-0677">Repeat</keyword>
<dbReference type="SUPFAM" id="SSF56112">
    <property type="entry name" value="Protein kinase-like (PK-like)"/>
    <property type="match status" value="1"/>
</dbReference>
<comment type="caution">
    <text evidence="10">The sequence shown here is derived from an EMBL/GenBank/DDBJ whole genome shotgun (WGS) entry which is preliminary data.</text>
</comment>
<dbReference type="STRING" id="65357.A0A024GMH2"/>
<dbReference type="FunFam" id="3.30.200.20:FF:000091">
    <property type="entry name" value="Serine/threonine-protein kinase PLK"/>
    <property type="match status" value="1"/>
</dbReference>
<dbReference type="SMART" id="SM00220">
    <property type="entry name" value="S_TKc"/>
    <property type="match status" value="1"/>
</dbReference>
<feature type="compositionally biased region" description="Basic and acidic residues" evidence="7">
    <location>
        <begin position="502"/>
        <end position="524"/>
    </location>
</feature>
<dbReference type="InterPro" id="IPR033701">
    <property type="entry name" value="POLO_box_1"/>
</dbReference>
<dbReference type="Gene3D" id="3.30.1120.30">
    <property type="entry name" value="POLO box domain"/>
    <property type="match status" value="2"/>
</dbReference>
<evidence type="ECO:0000256" key="6">
    <source>
        <dbReference type="ARBA" id="ARBA00022840"/>
    </source>
</evidence>
<dbReference type="InterPro" id="IPR000959">
    <property type="entry name" value="POLO_box_dom"/>
</dbReference>
<dbReference type="InterPro" id="IPR008271">
    <property type="entry name" value="Ser/Thr_kinase_AS"/>
</dbReference>
<gene>
    <name evidence="10" type="ORF">BN9_085500</name>
</gene>
<dbReference type="Gene3D" id="1.10.510.10">
    <property type="entry name" value="Transferase(Phosphotransferase) domain 1"/>
    <property type="match status" value="1"/>
</dbReference>
<evidence type="ECO:0000256" key="4">
    <source>
        <dbReference type="ARBA" id="ARBA00022741"/>
    </source>
</evidence>
<dbReference type="FunFam" id="1.10.510.10:FF:000843">
    <property type="entry name" value="Serine/threonine-protein kinase PLK"/>
    <property type="match status" value="1"/>
</dbReference>
<evidence type="ECO:0000256" key="7">
    <source>
        <dbReference type="SAM" id="MobiDB-lite"/>
    </source>
</evidence>
<dbReference type="AlphaFoldDB" id="A0A024GMH2"/>
<dbReference type="Gene3D" id="3.30.200.20">
    <property type="entry name" value="Phosphorylase Kinase, domain 1"/>
    <property type="match status" value="1"/>
</dbReference>
<dbReference type="InterPro" id="IPR000719">
    <property type="entry name" value="Prot_kinase_dom"/>
</dbReference>
<dbReference type="CDD" id="cd14099">
    <property type="entry name" value="STKc_PLK"/>
    <property type="match status" value="1"/>
</dbReference>
<dbReference type="InParanoid" id="A0A024GMH2"/>
<keyword evidence="11" id="KW-1185">Reference proteome</keyword>
<dbReference type="Pfam" id="PF00659">
    <property type="entry name" value="POLO_box"/>
    <property type="match status" value="2"/>
</dbReference>
<dbReference type="OrthoDB" id="408964at2759"/>
<evidence type="ECO:0000256" key="2">
    <source>
        <dbReference type="ARBA" id="ARBA00022679"/>
    </source>
</evidence>
<keyword evidence="1" id="KW-0723">Serine/threonine-protein kinase</keyword>
<dbReference type="EMBL" id="CAIX01000174">
    <property type="protein sequence ID" value="CCI47543.1"/>
    <property type="molecule type" value="Genomic_DNA"/>
</dbReference>
<dbReference type="PROSITE" id="PS50011">
    <property type="entry name" value="PROTEIN_KINASE_DOM"/>
    <property type="match status" value="1"/>
</dbReference>
<dbReference type="GO" id="GO:0005524">
    <property type="term" value="F:ATP binding"/>
    <property type="evidence" value="ECO:0007669"/>
    <property type="project" value="UniProtKB-KW"/>
</dbReference>
<dbReference type="InterPro" id="IPR011009">
    <property type="entry name" value="Kinase-like_dom_sf"/>
</dbReference>
<evidence type="ECO:0000313" key="10">
    <source>
        <dbReference type="EMBL" id="CCI47543.1"/>
    </source>
</evidence>
<dbReference type="CDD" id="cd13117">
    <property type="entry name" value="POLO_box_2"/>
    <property type="match status" value="1"/>
</dbReference>
<evidence type="ECO:0000256" key="5">
    <source>
        <dbReference type="ARBA" id="ARBA00022777"/>
    </source>
</evidence>
<evidence type="ECO:0000256" key="1">
    <source>
        <dbReference type="ARBA" id="ARBA00022527"/>
    </source>
</evidence>
<organism evidence="10 11">
    <name type="scientific">Albugo candida</name>
    <dbReference type="NCBI Taxonomy" id="65357"/>
    <lineage>
        <taxon>Eukaryota</taxon>
        <taxon>Sar</taxon>
        <taxon>Stramenopiles</taxon>
        <taxon>Oomycota</taxon>
        <taxon>Peronosporomycetes</taxon>
        <taxon>Albuginales</taxon>
        <taxon>Albuginaceae</taxon>
        <taxon>Albugo</taxon>
    </lineage>
</organism>
<evidence type="ECO:0000259" key="9">
    <source>
        <dbReference type="PROSITE" id="PS50078"/>
    </source>
</evidence>
<dbReference type="InterPro" id="IPR033695">
    <property type="entry name" value="POLO_box_2"/>
</dbReference>
<feature type="region of interest" description="Disordered" evidence="7">
    <location>
        <begin position="404"/>
        <end position="529"/>
    </location>
</feature>
<keyword evidence="2" id="KW-0808">Transferase</keyword>
<proteinExistence type="predicted"/>
<dbReference type="PANTHER" id="PTHR24345">
    <property type="entry name" value="SERINE/THREONINE-PROTEIN KINASE PLK"/>
    <property type="match status" value="1"/>
</dbReference>
<evidence type="ECO:0000313" key="11">
    <source>
        <dbReference type="Proteomes" id="UP000053237"/>
    </source>
</evidence>
<protein>
    <recommendedName>
        <fullName evidence="12">Serine/threonine-protein kinase PLK</fullName>
    </recommendedName>
</protein>
<dbReference type="SUPFAM" id="SSF82615">
    <property type="entry name" value="Polo-box domain"/>
    <property type="match status" value="2"/>
</dbReference>
<feature type="region of interest" description="Disordered" evidence="7">
    <location>
        <begin position="74"/>
        <end position="99"/>
    </location>
</feature>
<dbReference type="PROSITE" id="PS50078">
    <property type="entry name" value="POLO_BOX"/>
    <property type="match status" value="2"/>
</dbReference>